<accession>A0A1F5EV11</accession>
<dbReference type="Proteomes" id="UP000177979">
    <property type="component" value="Unassembled WGS sequence"/>
</dbReference>
<name>A0A1F5EV11_9BACT</name>
<dbReference type="AlphaFoldDB" id="A0A1F5EV11"/>
<reference evidence="1 2" key="1">
    <citation type="journal article" date="2016" name="Nat. Commun.">
        <title>Thousands of microbial genomes shed light on interconnected biogeochemical processes in an aquifer system.</title>
        <authorList>
            <person name="Anantharaman K."/>
            <person name="Brown C.T."/>
            <person name="Hug L.A."/>
            <person name="Sharon I."/>
            <person name="Castelle C.J."/>
            <person name="Probst A.J."/>
            <person name="Thomas B.C."/>
            <person name="Singh A."/>
            <person name="Wilkins M.J."/>
            <person name="Karaoz U."/>
            <person name="Brodie E.L."/>
            <person name="Williams K.H."/>
            <person name="Hubbard S.S."/>
            <person name="Banfield J.F."/>
        </authorList>
    </citation>
    <scope>NUCLEOTIDE SEQUENCE [LARGE SCALE GENOMIC DNA]</scope>
</reference>
<proteinExistence type="predicted"/>
<protein>
    <submittedName>
        <fullName evidence="1">Uncharacterized protein</fullName>
    </submittedName>
</protein>
<organism evidence="1 2">
    <name type="scientific">Candidatus Collierbacteria bacterium RIFCSPHIGHO2_01_FULL_50_25</name>
    <dbReference type="NCBI Taxonomy" id="1817722"/>
    <lineage>
        <taxon>Bacteria</taxon>
        <taxon>Candidatus Collieribacteriota</taxon>
    </lineage>
</organism>
<dbReference type="EMBL" id="MFAG01000039">
    <property type="protein sequence ID" value="OGD71227.1"/>
    <property type="molecule type" value="Genomic_DNA"/>
</dbReference>
<sequence length="169" mass="18983">MSRPIAIFGLPEEKFVNKVFSLRQKLLEEKKLEEAESTTLPHLTILVNTTLDDLVSNDFLIQKLTPLVSVLKHFSLTVTGFEKLDTSIIAKFDTGLTRKLVYQTSSVLPGFRAITTDFLKILRRTVPTATDEALETVKTEFKSEITIDRICIAGGSLRREDVIWTGKLG</sequence>
<dbReference type="STRING" id="1817722.A2703_02625"/>
<evidence type="ECO:0000313" key="2">
    <source>
        <dbReference type="Proteomes" id="UP000177979"/>
    </source>
</evidence>
<comment type="caution">
    <text evidence="1">The sequence shown here is derived from an EMBL/GenBank/DDBJ whole genome shotgun (WGS) entry which is preliminary data.</text>
</comment>
<gene>
    <name evidence="1" type="ORF">A2703_02625</name>
</gene>
<evidence type="ECO:0000313" key="1">
    <source>
        <dbReference type="EMBL" id="OGD71227.1"/>
    </source>
</evidence>